<dbReference type="PANTHER" id="PTHR12733:SF3">
    <property type="entry name" value="ATP SYNTHASE F(0) COMPLEX SUBUNIT B1, MITOCHONDRIAL"/>
    <property type="match status" value="1"/>
</dbReference>
<evidence type="ECO:0000256" key="5">
    <source>
        <dbReference type="ARBA" id="ARBA00022792"/>
    </source>
</evidence>
<dbReference type="AlphaFoldDB" id="A0A9P0AYD2"/>
<keyword evidence="4 9" id="KW-0375">Hydrogen ion transport</keyword>
<evidence type="ECO:0000256" key="4">
    <source>
        <dbReference type="ARBA" id="ARBA00022781"/>
    </source>
</evidence>
<protein>
    <recommendedName>
        <fullName evidence="9">ATP synthase subunit b</fullName>
    </recommendedName>
</protein>
<dbReference type="GO" id="GO:0005743">
    <property type="term" value="C:mitochondrial inner membrane"/>
    <property type="evidence" value="ECO:0007669"/>
    <property type="project" value="UniProtKB-SubCell"/>
</dbReference>
<evidence type="ECO:0000313" key="10">
    <source>
        <dbReference type="EMBL" id="CAH0550660.1"/>
    </source>
</evidence>
<keyword evidence="8 9" id="KW-0472">Membrane</keyword>
<evidence type="ECO:0000256" key="1">
    <source>
        <dbReference type="ARBA" id="ARBA00007479"/>
    </source>
</evidence>
<reference evidence="10" key="1">
    <citation type="submission" date="2021-12" db="EMBL/GenBank/DDBJ databases">
        <authorList>
            <person name="King R."/>
        </authorList>
    </citation>
    <scope>NUCLEOTIDE SEQUENCE</scope>
</reference>
<dbReference type="PANTHER" id="PTHR12733">
    <property type="entry name" value="MITOCHONDRIAL ATP SYNTHASE B CHAIN"/>
    <property type="match status" value="1"/>
</dbReference>
<dbReference type="GO" id="GO:0046933">
    <property type="term" value="F:proton-transporting ATP synthase activity, rotational mechanism"/>
    <property type="evidence" value="ECO:0007669"/>
    <property type="project" value="TreeGrafter"/>
</dbReference>
<evidence type="ECO:0000256" key="6">
    <source>
        <dbReference type="ARBA" id="ARBA00023065"/>
    </source>
</evidence>
<keyword evidence="7 9" id="KW-0496">Mitochondrion</keyword>
<evidence type="ECO:0000256" key="7">
    <source>
        <dbReference type="ARBA" id="ARBA00023128"/>
    </source>
</evidence>
<dbReference type="Pfam" id="PF05405">
    <property type="entry name" value="Mt_ATP-synt_B"/>
    <property type="match status" value="1"/>
</dbReference>
<keyword evidence="5 9" id="KW-0999">Mitochondrion inner membrane</keyword>
<dbReference type="EMBL" id="OV121133">
    <property type="protein sequence ID" value="CAH0550660.1"/>
    <property type="molecule type" value="Genomic_DNA"/>
</dbReference>
<keyword evidence="11" id="KW-1185">Reference proteome</keyword>
<name>A0A9P0AYD2_BRAAE</name>
<dbReference type="Proteomes" id="UP001154078">
    <property type="component" value="Chromosome 2"/>
</dbReference>
<dbReference type="Gene3D" id="1.20.5.2210">
    <property type="match status" value="1"/>
</dbReference>
<comment type="similarity">
    <text evidence="1 9">Belongs to the eukaryotic ATPase B chain family.</text>
</comment>
<dbReference type="SUPFAM" id="SSF161060">
    <property type="entry name" value="ATP synthase B chain-like"/>
    <property type="match status" value="1"/>
</dbReference>
<evidence type="ECO:0000256" key="8">
    <source>
        <dbReference type="ARBA" id="ARBA00023136"/>
    </source>
</evidence>
<keyword evidence="3 9" id="KW-0138">CF(0)</keyword>
<evidence type="ECO:0000256" key="9">
    <source>
        <dbReference type="RuleBase" id="RU368017"/>
    </source>
</evidence>
<evidence type="ECO:0000256" key="3">
    <source>
        <dbReference type="ARBA" id="ARBA00022547"/>
    </source>
</evidence>
<dbReference type="GO" id="GO:0045259">
    <property type="term" value="C:proton-transporting ATP synthase complex"/>
    <property type="evidence" value="ECO:0007669"/>
    <property type="project" value="UniProtKB-KW"/>
</dbReference>
<comment type="subunit">
    <text evidence="9">F-type ATPases have 2 components, CF(1) - the catalytic core - and CF(0) - the membrane proton channel. CF(1) and CF(0) have multiple subunits.</text>
</comment>
<proteinExistence type="inferred from homology"/>
<gene>
    <name evidence="10" type="ORF">MELIAE_LOCUS3431</name>
</gene>
<comment type="subcellular location">
    <subcellularLocation>
        <location evidence="9">Mitochondrion</location>
    </subcellularLocation>
    <subcellularLocation>
        <location evidence="9">Mitochondrion inner membrane</location>
    </subcellularLocation>
</comment>
<dbReference type="InterPro" id="IPR013837">
    <property type="entry name" value="ATP_synth_F0_suB"/>
</dbReference>
<accession>A0A9P0AYD2</accession>
<sequence length="312" mass="35967">MFKLLHLTGKRSVFVNIYARTSLTPGISNYCTKITINNEKDEKKTVTEKMSNVTWDTYKLETPGTEICIPEGEIEPPPVDITEKVCDQDEGGGSQSVPPRFSRCEPSEVIWAFVPREWYDFFVCKTGATGFYTFLFTVSTYLVSKEILVLEHNFYNGLSMALLTGICIKYIGPLMAKSLDKLIEDYEKAWEKKECDDIKGLEQNILDEEFSQFEADGQMMVLEAKRENVYFQLEDCFRLRQVEVHEQVLKRLNYQVDIASVHRKITQKNLVEWVQQEVIKQLSPELHAKILDKCITDILRDIDGNAKKSETS</sequence>
<dbReference type="InterPro" id="IPR008688">
    <property type="entry name" value="ATP_synth_Bsub_B/MI25"/>
</dbReference>
<dbReference type="OrthoDB" id="67388at2759"/>
<keyword evidence="2 9" id="KW-0813">Transport</keyword>
<evidence type="ECO:0000313" key="11">
    <source>
        <dbReference type="Proteomes" id="UP001154078"/>
    </source>
</evidence>
<keyword evidence="6 9" id="KW-0406">Ion transport</keyword>
<organism evidence="10 11">
    <name type="scientific">Brassicogethes aeneus</name>
    <name type="common">Rape pollen beetle</name>
    <name type="synonym">Meligethes aeneus</name>
    <dbReference type="NCBI Taxonomy" id="1431903"/>
    <lineage>
        <taxon>Eukaryota</taxon>
        <taxon>Metazoa</taxon>
        <taxon>Ecdysozoa</taxon>
        <taxon>Arthropoda</taxon>
        <taxon>Hexapoda</taxon>
        <taxon>Insecta</taxon>
        <taxon>Pterygota</taxon>
        <taxon>Neoptera</taxon>
        <taxon>Endopterygota</taxon>
        <taxon>Coleoptera</taxon>
        <taxon>Polyphaga</taxon>
        <taxon>Cucujiformia</taxon>
        <taxon>Nitidulidae</taxon>
        <taxon>Meligethinae</taxon>
        <taxon>Brassicogethes</taxon>
    </lineage>
</organism>
<evidence type="ECO:0000256" key="2">
    <source>
        <dbReference type="ARBA" id="ARBA00022448"/>
    </source>
</evidence>
<comment type="function">
    <text evidence="9">Subunit b, of the mitochondrial membrane ATP synthase complex (F(1)F(0) ATP synthase or Complex V) that produces ATP from ADP in the presence of a proton gradient across the membrane which is generated by electron transport complexes of the respiratory chain. ATP synthase complex consist of a soluble F(1) head domain - the catalytic core - and a membrane F(1) domain - the membrane proton channel. These two domains are linked by a central stalk rotating inside the F(1) region and a stationary peripheral stalk. During catalysis, ATP synthesis in the catalytic domain of F(1) is coupled via a rotary mechanism of the central stalk subunits to proton translocation. In vivo, can only synthesize ATP although its ATP hydrolase activity can be activated artificially in vitro. Part of the complex F(0) domain. Part of the complex F(0) domain and the peripheric stalk, which acts as a stator to hold the catalytic alpha(3)beta(3) subcomplex and subunit a/ATP6 static relative to the rotary elements.</text>
</comment>